<dbReference type="InterPro" id="IPR037185">
    <property type="entry name" value="EmrE-like"/>
</dbReference>
<feature type="transmembrane region" description="Helical" evidence="5">
    <location>
        <begin position="149"/>
        <end position="171"/>
    </location>
</feature>
<dbReference type="GeneID" id="94291886"/>
<dbReference type="Pfam" id="PF03151">
    <property type="entry name" value="TPT"/>
    <property type="match status" value="1"/>
</dbReference>
<dbReference type="AlphaFoldDB" id="A0A836LCL2"/>
<evidence type="ECO:0000313" key="8">
    <source>
        <dbReference type="Proteomes" id="UP000674318"/>
    </source>
</evidence>
<name>A0A836LCL2_9TRYP</name>
<dbReference type="Proteomes" id="UP000674318">
    <property type="component" value="Unassembled WGS sequence"/>
</dbReference>
<dbReference type="InterPro" id="IPR050186">
    <property type="entry name" value="TPT_transporter"/>
</dbReference>
<evidence type="ECO:0000256" key="3">
    <source>
        <dbReference type="ARBA" id="ARBA00022989"/>
    </source>
</evidence>
<dbReference type="RefSeq" id="XP_067757835.1">
    <property type="nucleotide sequence ID" value="XM_067901809.1"/>
</dbReference>
<dbReference type="OrthoDB" id="5547497at2759"/>
<feature type="transmembrane region" description="Helical" evidence="5">
    <location>
        <begin position="12"/>
        <end position="30"/>
    </location>
</feature>
<dbReference type="GO" id="GO:0016020">
    <property type="term" value="C:membrane"/>
    <property type="evidence" value="ECO:0007669"/>
    <property type="project" value="UniProtKB-SubCell"/>
</dbReference>
<keyword evidence="2 5" id="KW-0812">Transmembrane</keyword>
<dbReference type="KEGG" id="phet:94291886"/>
<dbReference type="SUPFAM" id="SSF103481">
    <property type="entry name" value="Multidrug resistance efflux transporter EmrE"/>
    <property type="match status" value="1"/>
</dbReference>
<evidence type="ECO:0000256" key="4">
    <source>
        <dbReference type="ARBA" id="ARBA00023136"/>
    </source>
</evidence>
<accession>A0A836LCL2</accession>
<organism evidence="7 8">
    <name type="scientific">Porcisia hertigi</name>
    <dbReference type="NCBI Taxonomy" id="2761500"/>
    <lineage>
        <taxon>Eukaryota</taxon>
        <taxon>Discoba</taxon>
        <taxon>Euglenozoa</taxon>
        <taxon>Kinetoplastea</taxon>
        <taxon>Metakinetoplastina</taxon>
        <taxon>Trypanosomatida</taxon>
        <taxon>Trypanosomatidae</taxon>
        <taxon>Leishmaniinae</taxon>
        <taxon>Porcisia</taxon>
    </lineage>
</organism>
<evidence type="ECO:0000259" key="6">
    <source>
        <dbReference type="Pfam" id="PF03151"/>
    </source>
</evidence>
<gene>
    <name evidence="7" type="ORF">JKF63_05855</name>
</gene>
<keyword evidence="8" id="KW-1185">Reference proteome</keyword>
<evidence type="ECO:0000313" key="7">
    <source>
        <dbReference type="EMBL" id="KAG5507109.1"/>
    </source>
</evidence>
<reference evidence="7 8" key="1">
    <citation type="submission" date="2021-02" db="EMBL/GenBank/DDBJ databases">
        <title>Porcisia hertigi Genome sequencing and assembly.</title>
        <authorList>
            <person name="Almutairi H."/>
            <person name="Gatherer D."/>
        </authorList>
    </citation>
    <scope>NUCLEOTIDE SEQUENCE [LARGE SCALE GENOMIC DNA]</scope>
    <source>
        <strain evidence="7 8">C119</strain>
    </source>
</reference>
<dbReference type="EMBL" id="JAFJZO010000019">
    <property type="protein sequence ID" value="KAG5507109.1"/>
    <property type="molecule type" value="Genomic_DNA"/>
</dbReference>
<dbReference type="InterPro" id="IPR004853">
    <property type="entry name" value="Sugar_P_trans_dom"/>
</dbReference>
<feature type="transmembrane region" description="Helical" evidence="5">
    <location>
        <begin position="69"/>
        <end position="92"/>
    </location>
</feature>
<feature type="transmembrane region" description="Helical" evidence="5">
    <location>
        <begin position="36"/>
        <end position="57"/>
    </location>
</feature>
<dbReference type="PANTHER" id="PTHR11132">
    <property type="entry name" value="SOLUTE CARRIER FAMILY 35"/>
    <property type="match status" value="1"/>
</dbReference>
<feature type="transmembrane region" description="Helical" evidence="5">
    <location>
        <begin position="98"/>
        <end position="119"/>
    </location>
</feature>
<feature type="transmembrane region" description="Helical" evidence="5">
    <location>
        <begin position="271"/>
        <end position="290"/>
    </location>
</feature>
<proteinExistence type="predicted"/>
<feature type="transmembrane region" description="Helical" evidence="5">
    <location>
        <begin position="244"/>
        <end position="265"/>
    </location>
</feature>
<comment type="caution">
    <text evidence="7">The sequence shown here is derived from an EMBL/GenBank/DDBJ whole genome shotgun (WGS) entry which is preliminary data.</text>
</comment>
<evidence type="ECO:0000256" key="1">
    <source>
        <dbReference type="ARBA" id="ARBA00004141"/>
    </source>
</evidence>
<feature type="domain" description="Sugar phosphate transporter" evidence="6">
    <location>
        <begin position="11"/>
        <end position="287"/>
    </location>
</feature>
<keyword evidence="4 5" id="KW-0472">Membrane</keyword>
<sequence length="322" mass="35883">MSHGEKARTVIWMVLNAVSSVSIIYVNKILFRNHSFVYGTLLTAIHFFITAIGLFICEKTGVFKAKRLPFIKILPLCMSFCGFVALTNLSLLYNSIGFYQLIKVLTTPMIVVIQSLFYNKTFSIKVKLSLTLICVGVILATVSDASASLLGTVTALSALVVTSMYQIWVGSKQTELCCDSFQLLYNQAPLSAVLLLPIAYFSDHLGSTFYAPCWSTNVLILSSGFLAFLVNLSTFFVISRTSPVTYNVLGHFKLCVVLSLGYIFFSEEMSLRIFTGIVMVVFGVFWYTHLRMQDENTERSSPRLEVMVEEDHDGDMSGVKSV</sequence>
<evidence type="ECO:0000256" key="2">
    <source>
        <dbReference type="ARBA" id="ARBA00022692"/>
    </source>
</evidence>
<protein>
    <recommendedName>
        <fullName evidence="6">Sugar phosphate transporter domain-containing protein</fullName>
    </recommendedName>
</protein>
<feature type="transmembrane region" description="Helical" evidence="5">
    <location>
        <begin position="183"/>
        <end position="202"/>
    </location>
</feature>
<feature type="transmembrane region" description="Helical" evidence="5">
    <location>
        <begin position="214"/>
        <end position="237"/>
    </location>
</feature>
<comment type="subcellular location">
    <subcellularLocation>
        <location evidence="1">Membrane</location>
        <topology evidence="1">Multi-pass membrane protein</topology>
    </subcellularLocation>
</comment>
<evidence type="ECO:0000256" key="5">
    <source>
        <dbReference type="SAM" id="Phobius"/>
    </source>
</evidence>
<keyword evidence="3 5" id="KW-1133">Transmembrane helix</keyword>
<feature type="transmembrane region" description="Helical" evidence="5">
    <location>
        <begin position="126"/>
        <end position="143"/>
    </location>
</feature>